<feature type="compositionally biased region" description="Basic and acidic residues" evidence="6">
    <location>
        <begin position="238"/>
        <end position="251"/>
    </location>
</feature>
<feature type="region of interest" description="Disordered" evidence="6">
    <location>
        <begin position="40"/>
        <end position="89"/>
    </location>
</feature>
<dbReference type="InterPro" id="IPR001257">
    <property type="entry name" value="Parvovirus_NS1_helicase"/>
</dbReference>
<accession>A0A2P1G6B0</accession>
<dbReference type="GO" id="GO:0006260">
    <property type="term" value="P:DNA replication"/>
    <property type="evidence" value="ECO:0007669"/>
    <property type="project" value="UniProtKB-KW"/>
</dbReference>
<dbReference type="InterPro" id="IPR027417">
    <property type="entry name" value="P-loop_NTPase"/>
</dbReference>
<evidence type="ECO:0000313" key="8">
    <source>
        <dbReference type="EMBL" id="AVM80379.1"/>
    </source>
</evidence>
<dbReference type="PROSITE" id="PS51206">
    <property type="entry name" value="SF3_HELICASE_1"/>
    <property type="match status" value="1"/>
</dbReference>
<evidence type="ECO:0000256" key="1">
    <source>
        <dbReference type="ARBA" id="ARBA00004147"/>
    </source>
</evidence>
<organism evidence="8">
    <name type="scientific">Ambidensovirus sp</name>
    <dbReference type="NCBI Taxonomy" id="2050976"/>
    <lineage>
        <taxon>Viruses</taxon>
        <taxon>Monodnaviria</taxon>
        <taxon>Shotokuvirae</taxon>
        <taxon>Cossaviricota</taxon>
        <taxon>Quintoviricetes</taxon>
        <taxon>Piccovirales</taxon>
        <taxon>Parvoviridae</taxon>
        <taxon>Densovirinae</taxon>
        <taxon>Protoambidensovirus</taxon>
        <taxon>Protoambidensovirus incertum3</taxon>
    </lineage>
</organism>
<dbReference type="GO" id="GO:0005524">
    <property type="term" value="F:ATP binding"/>
    <property type="evidence" value="ECO:0007669"/>
    <property type="project" value="UniProtKB-KW"/>
</dbReference>
<keyword evidence="5" id="KW-0067">ATP-binding</keyword>
<reference evidence="8" key="1">
    <citation type="journal article" date="2017" name="Virus Res.">
        <title>Genomes of viral isolates derived from different mosquitos species.</title>
        <authorList>
            <person name="Sadeghi M."/>
            <person name="Popov V."/>
            <person name="Guzman H."/>
            <person name="Phan T.G."/>
            <person name="Vasilakis N."/>
            <person name="Tesh R."/>
            <person name="Delwart E."/>
        </authorList>
    </citation>
    <scope>NUCLEOTIDE SEQUENCE</scope>
</reference>
<feature type="region of interest" description="Disordered" evidence="6">
    <location>
        <begin position="148"/>
        <end position="272"/>
    </location>
</feature>
<sequence length="774" mass="88925">MNSVCWEHSWCEHGNVECDCFYCWMEDGQCRSQRVALGKPSANKSRMAANNDEPRNTNFNSTEAIYSTNEKNQRKDNEGANSGNEEDHNANSQLQICSGTTEYANFYTPNSGTRQREEYIFEPNEHFIANHQEETIRRNNDNFRHELFSDEDVDNNGECRSNTESISNTESGRSDQGTSNSPSKDNRDGTDGLVNSTMGITSSCIIAPRSPEQRRSSKTGKRKRESEEHKPRKRKKTKGSDDKQSDSKEEEGTITSGIDELDGNGGIETDSGTGESSYYTFIIHKKNLEDDWRTKAAARTKQAPSFITFDHNEDLHILFSSAATGGNAARVRSRITKYLSAKSAGTQESIITLSRVRLLRRYILYCIRFGIESVNIYGNKTQGKLIEAMNVFKELFENKEDQDIVLDAGCKKYVEESKEEGNKRCGRKKQLHLTEIIMEKIKEHDILTQQQWENKIDPDFKLQLIKEFGLSVDSYIQKIVRIERTTIQQKIKGQTLTEIMMNILQKKYNENDEKFQDVIKWIDYMFKENNIDIIHFLSWNEIIKTKRYKKINGIVLEGITNAGKSLILDNLLAEVRPEEIPRERDNSGFHLDQIPGAGSVLFEEPMITPVNVGTWKLLLEGKRIKTDIKNKDKEPIDRTPTWITTATPITNNVDINETAQILQRIKLYKFEKSIQHRDDKYTKTSQIINKLISRPPALVEPVHIAFKFLKNFTSIYNKIQEEDKSHTINEEAIFFTEELITKATAWQIALQTTTWEKAAENESETPMEEDQEAE</sequence>
<dbReference type="Gene3D" id="3.40.50.300">
    <property type="entry name" value="P-loop containing nucleotide triphosphate hydrolases"/>
    <property type="match status" value="1"/>
</dbReference>
<evidence type="ECO:0000259" key="7">
    <source>
        <dbReference type="PROSITE" id="PS51206"/>
    </source>
</evidence>
<feature type="domain" description="SF3 helicase" evidence="7">
    <location>
        <begin position="510"/>
        <end position="683"/>
    </location>
</feature>
<dbReference type="InterPro" id="IPR014015">
    <property type="entry name" value="Helicase_SF3_DNA-vir"/>
</dbReference>
<dbReference type="GO" id="GO:0042025">
    <property type="term" value="C:host cell nucleus"/>
    <property type="evidence" value="ECO:0007669"/>
    <property type="project" value="UniProtKB-SubCell"/>
</dbReference>
<dbReference type="Pfam" id="PF01057">
    <property type="entry name" value="Parvo_NS1"/>
    <property type="match status" value="1"/>
</dbReference>
<evidence type="ECO:0000256" key="2">
    <source>
        <dbReference type="ARBA" id="ARBA00022562"/>
    </source>
</evidence>
<feature type="compositionally biased region" description="Polar residues" evidence="6">
    <location>
        <begin position="193"/>
        <end position="204"/>
    </location>
</feature>
<protein>
    <submittedName>
        <fullName evidence="8">Non-structural protein 1</fullName>
    </submittedName>
</protein>
<keyword evidence="4" id="KW-0547">Nucleotide-binding</keyword>
<proteinExistence type="predicted"/>
<keyword evidence="2" id="KW-1048">Host nucleus</keyword>
<keyword evidence="3" id="KW-0235">DNA replication</keyword>
<evidence type="ECO:0000256" key="5">
    <source>
        <dbReference type="ARBA" id="ARBA00022840"/>
    </source>
</evidence>
<feature type="compositionally biased region" description="Polar residues" evidence="6">
    <location>
        <begin position="56"/>
        <end position="70"/>
    </location>
</feature>
<dbReference type="EMBL" id="MF094135">
    <property type="protein sequence ID" value="AVM80379.1"/>
    <property type="molecule type" value="Genomic_DNA"/>
</dbReference>
<evidence type="ECO:0000256" key="3">
    <source>
        <dbReference type="ARBA" id="ARBA00022705"/>
    </source>
</evidence>
<name>A0A2P1G6B0_9VIRU</name>
<evidence type="ECO:0000256" key="6">
    <source>
        <dbReference type="SAM" id="MobiDB-lite"/>
    </source>
</evidence>
<dbReference type="GO" id="GO:0019079">
    <property type="term" value="P:viral genome replication"/>
    <property type="evidence" value="ECO:0007669"/>
    <property type="project" value="InterPro"/>
</dbReference>
<comment type="subcellular location">
    <subcellularLocation>
        <location evidence="1">Host nucleus</location>
    </subcellularLocation>
</comment>
<evidence type="ECO:0000256" key="4">
    <source>
        <dbReference type="ARBA" id="ARBA00022741"/>
    </source>
</evidence>
<dbReference type="SUPFAM" id="SSF52540">
    <property type="entry name" value="P-loop containing nucleoside triphosphate hydrolases"/>
    <property type="match status" value="1"/>
</dbReference>
<feature type="compositionally biased region" description="Polar residues" evidence="6">
    <location>
        <begin position="158"/>
        <end position="183"/>
    </location>
</feature>